<accession>A0A4Y1MWV1</accession>
<dbReference type="EMBL" id="CP025189">
    <property type="protein sequence ID" value="AWV22401.1"/>
    <property type="molecule type" value="Genomic_DNA"/>
</dbReference>
<proteinExistence type="predicted"/>
<evidence type="ECO:0000256" key="1">
    <source>
        <dbReference type="SAM" id="MobiDB-lite"/>
    </source>
</evidence>
<reference evidence="2" key="1">
    <citation type="submission" date="2017-12" db="EMBL/GenBank/DDBJ databases">
        <authorList>
            <person name="Martens C."/>
            <person name="Dahlstrom E."/>
            <person name="Barbian K."/>
            <person name="Sykora L."/>
            <person name="Ricklefs S."/>
            <person name="Bruno D."/>
            <person name="Anzick I."/>
            <person name="Myles I."/>
            <person name="Datta S.K."/>
        </authorList>
    </citation>
    <scope>NUCLEOTIDE SEQUENCE</scope>
    <source>
        <strain evidence="2">AD2</strain>
    </source>
</reference>
<dbReference type="AlphaFoldDB" id="A0A4Y1MWV1"/>
<protein>
    <submittedName>
        <fullName evidence="2">Uncharacterized protein</fullName>
    </submittedName>
</protein>
<feature type="region of interest" description="Disordered" evidence="1">
    <location>
        <begin position="1"/>
        <end position="108"/>
    </location>
</feature>
<sequence>MRFVASPGGGSACPRNPHRRGDRISPDPTLRGCGWQDLSSRTQGAGGAKELKKKTPCPRWWHRQSAGEHGSPMRPASAEVNSSGPGPAVSSRSGGLGARQRLTPKGRR</sequence>
<name>A0A4Y1MWV1_9PROT</name>
<feature type="compositionally biased region" description="Basic residues" evidence="1">
    <location>
        <begin position="51"/>
        <end position="62"/>
    </location>
</feature>
<evidence type="ECO:0000313" key="2">
    <source>
        <dbReference type="EMBL" id="AWV22401.1"/>
    </source>
</evidence>
<gene>
    <name evidence="2" type="ORF">RADP37_04921</name>
</gene>
<organism evidence="2">
    <name type="scientific">Roseomonas mucosa</name>
    <dbReference type="NCBI Taxonomy" id="207340"/>
    <lineage>
        <taxon>Bacteria</taxon>
        <taxon>Pseudomonadati</taxon>
        <taxon>Pseudomonadota</taxon>
        <taxon>Alphaproteobacteria</taxon>
        <taxon>Acetobacterales</taxon>
        <taxon>Roseomonadaceae</taxon>
        <taxon>Roseomonas</taxon>
    </lineage>
</organism>